<dbReference type="Gene3D" id="1.10.3680.10">
    <property type="entry name" value="TerB-like"/>
    <property type="match status" value="1"/>
</dbReference>
<protein>
    <submittedName>
        <fullName evidence="1">TerB family tellurite resistance protein</fullName>
    </submittedName>
</protein>
<organism evidence="1 2">
    <name type="scientific">Marinigracilibium pacificum</name>
    <dbReference type="NCBI Taxonomy" id="2729599"/>
    <lineage>
        <taxon>Bacteria</taxon>
        <taxon>Pseudomonadati</taxon>
        <taxon>Bacteroidota</taxon>
        <taxon>Cytophagia</taxon>
        <taxon>Cytophagales</taxon>
        <taxon>Flammeovirgaceae</taxon>
        <taxon>Marinigracilibium</taxon>
    </lineage>
</organism>
<evidence type="ECO:0000313" key="2">
    <source>
        <dbReference type="Proteomes" id="UP000559010"/>
    </source>
</evidence>
<gene>
    <name evidence="1" type="ORF">HH304_08320</name>
</gene>
<dbReference type="RefSeq" id="WP_169680102.1">
    <property type="nucleotide sequence ID" value="NZ_JABBNU010000004.1"/>
</dbReference>
<dbReference type="SUPFAM" id="SSF158682">
    <property type="entry name" value="TerB-like"/>
    <property type="match status" value="1"/>
</dbReference>
<sequence length="169" mass="19424">MMRSLFRTFKKRITYNQNKNHLVNLCALALSDGKFDDIEQQYIISIGNQLGITEEEGLEIIDYCKQNPVVIKTKKSLFGNKKLSDYFALVIADGIIHPNEVRLIEFIGEKWGYDESQVNKLLTLTKSYFGGQITKLNIKNRLTFLLEEYNSIFNKISSGINNQVSIFAM</sequence>
<dbReference type="CDD" id="cd07177">
    <property type="entry name" value="terB_like"/>
    <property type="match status" value="1"/>
</dbReference>
<dbReference type="Proteomes" id="UP000559010">
    <property type="component" value="Unassembled WGS sequence"/>
</dbReference>
<evidence type="ECO:0000313" key="1">
    <source>
        <dbReference type="EMBL" id="NMM48400.1"/>
    </source>
</evidence>
<keyword evidence="2" id="KW-1185">Reference proteome</keyword>
<accession>A0A848J1H9</accession>
<dbReference type="AlphaFoldDB" id="A0A848J1H9"/>
<proteinExistence type="predicted"/>
<name>A0A848J1H9_9BACT</name>
<comment type="caution">
    <text evidence="1">The sequence shown here is derived from an EMBL/GenBank/DDBJ whole genome shotgun (WGS) entry which is preliminary data.</text>
</comment>
<dbReference type="EMBL" id="JABBNU010000004">
    <property type="protein sequence ID" value="NMM48400.1"/>
    <property type="molecule type" value="Genomic_DNA"/>
</dbReference>
<reference evidence="1 2" key="1">
    <citation type="submission" date="2020-04" db="EMBL/GenBank/DDBJ databases">
        <title>Flammeovirgaceae bacterium KN852 isolated from deep sea.</title>
        <authorList>
            <person name="Zhang D.-C."/>
        </authorList>
    </citation>
    <scope>NUCLEOTIDE SEQUENCE [LARGE SCALE GENOMIC DNA]</scope>
    <source>
        <strain evidence="1 2">KN852</strain>
    </source>
</reference>
<dbReference type="InterPro" id="IPR029024">
    <property type="entry name" value="TerB-like"/>
</dbReference>